<dbReference type="Pfam" id="PF04972">
    <property type="entry name" value="BON"/>
    <property type="match status" value="1"/>
</dbReference>
<dbReference type="InterPro" id="IPR017080">
    <property type="entry name" value="UCP036990_CBS_BON"/>
</dbReference>
<evidence type="ECO:0000259" key="4">
    <source>
        <dbReference type="PROSITE" id="PS51371"/>
    </source>
</evidence>
<feature type="domain" description="CBS" evidence="4">
    <location>
        <begin position="1"/>
        <end position="57"/>
    </location>
</feature>
<dbReference type="PANTHER" id="PTHR43080">
    <property type="entry name" value="CBS DOMAIN-CONTAINING PROTEIN CBSX3, MITOCHONDRIAL"/>
    <property type="match status" value="1"/>
</dbReference>
<comment type="caution">
    <text evidence="5">The sequence shown here is derived from an EMBL/GenBank/DDBJ whole genome shotgun (WGS) entry which is preliminary data.</text>
</comment>
<sequence>MTPDPMTFQPATPIAVVARTLAERGISGAPVVDAQGALLGMITEGDLLRRIAAPADAPKSWVAGLFSPAARQADHFARTHGQTAGDVMTRGAVTAEEETPIDKLAHAMEERNIRRIPVLRDGRLVGIVSRADLIRALLQPAEHLSADAPDERIRRELVGRMKDQPWIDAFAIFPEVENGVVIFHGYCRNDAVLRALPVLAETIPGVKGVRVMVENQSLRMSEA</sequence>
<dbReference type="SMART" id="SM00116">
    <property type="entry name" value="CBS"/>
    <property type="match status" value="2"/>
</dbReference>
<dbReference type="PANTHER" id="PTHR43080:SF26">
    <property type="entry name" value="REGULATORY PROTEIN"/>
    <property type="match status" value="1"/>
</dbReference>
<dbReference type="PROSITE" id="PS51371">
    <property type="entry name" value="CBS"/>
    <property type="match status" value="2"/>
</dbReference>
<dbReference type="InterPro" id="IPR051257">
    <property type="entry name" value="Diverse_CBS-Domain"/>
</dbReference>
<dbReference type="PROSITE" id="PS50914">
    <property type="entry name" value="BON"/>
    <property type="match status" value="1"/>
</dbReference>
<feature type="domain" description="CBS" evidence="4">
    <location>
        <begin position="88"/>
        <end position="145"/>
    </location>
</feature>
<dbReference type="CDD" id="cd04586">
    <property type="entry name" value="CBS_pair_BON_assoc"/>
    <property type="match status" value="1"/>
</dbReference>
<protein>
    <submittedName>
        <fullName evidence="5">CBS domain-containing protein</fullName>
    </submittedName>
</protein>
<dbReference type="EMBL" id="JAERQM010000001">
    <property type="protein sequence ID" value="MBU8542186.1"/>
    <property type="molecule type" value="Genomic_DNA"/>
</dbReference>
<gene>
    <name evidence="5" type="ORF">JJQ90_00630</name>
</gene>
<accession>A0ABS6H3S2</accession>
<keyword evidence="6" id="KW-1185">Reference proteome</keyword>
<dbReference type="Proteomes" id="UP000689967">
    <property type="component" value="Unassembled WGS sequence"/>
</dbReference>
<keyword evidence="1 2" id="KW-0129">CBS domain</keyword>
<evidence type="ECO:0000259" key="3">
    <source>
        <dbReference type="PROSITE" id="PS50914"/>
    </source>
</evidence>
<feature type="domain" description="BON" evidence="3">
    <location>
        <begin position="149"/>
        <end position="222"/>
    </location>
</feature>
<organism evidence="5 6">
    <name type="scientific">Falsiroseomonas oleicola</name>
    <dbReference type="NCBI Taxonomy" id="2801474"/>
    <lineage>
        <taxon>Bacteria</taxon>
        <taxon>Pseudomonadati</taxon>
        <taxon>Pseudomonadota</taxon>
        <taxon>Alphaproteobacteria</taxon>
        <taxon>Acetobacterales</taxon>
        <taxon>Roseomonadaceae</taxon>
        <taxon>Falsiroseomonas</taxon>
    </lineage>
</organism>
<evidence type="ECO:0000313" key="6">
    <source>
        <dbReference type="Proteomes" id="UP000689967"/>
    </source>
</evidence>
<evidence type="ECO:0000256" key="2">
    <source>
        <dbReference type="PROSITE-ProRule" id="PRU00703"/>
    </source>
</evidence>
<reference evidence="5 6" key="1">
    <citation type="submission" date="2021-01" db="EMBL/GenBank/DDBJ databases">
        <title>Roseomonas sp. nov, a bacterium isolated from an oil production mixture in Yumen Oilfield.</title>
        <authorList>
            <person name="Wu D."/>
        </authorList>
    </citation>
    <scope>NUCLEOTIDE SEQUENCE [LARGE SCALE GENOMIC DNA]</scope>
    <source>
        <strain evidence="5 6">ROY-5-3</strain>
    </source>
</reference>
<proteinExistence type="predicted"/>
<dbReference type="PIRSF" id="PIRSF036990">
    <property type="entry name" value="UCP036990_CBS_BON"/>
    <property type="match status" value="1"/>
</dbReference>
<evidence type="ECO:0000313" key="5">
    <source>
        <dbReference type="EMBL" id="MBU8542186.1"/>
    </source>
</evidence>
<evidence type="ECO:0000256" key="1">
    <source>
        <dbReference type="ARBA" id="ARBA00023122"/>
    </source>
</evidence>
<dbReference type="InterPro" id="IPR007055">
    <property type="entry name" value="BON_dom"/>
</dbReference>
<dbReference type="Pfam" id="PF00571">
    <property type="entry name" value="CBS"/>
    <property type="match status" value="2"/>
</dbReference>
<name>A0ABS6H3S2_9PROT</name>
<dbReference type="InterPro" id="IPR000644">
    <property type="entry name" value="CBS_dom"/>
</dbReference>